<evidence type="ECO:0000313" key="3">
    <source>
        <dbReference type="Proteomes" id="UP001233172"/>
    </source>
</evidence>
<feature type="region of interest" description="Disordered" evidence="1">
    <location>
        <begin position="1"/>
        <end position="35"/>
    </location>
</feature>
<dbReference type="EMBL" id="JASAOG010000165">
    <property type="protein sequence ID" value="KAK0046458.1"/>
    <property type="molecule type" value="Genomic_DNA"/>
</dbReference>
<feature type="non-terminal residue" evidence="2">
    <location>
        <position position="54"/>
    </location>
</feature>
<name>A0AAD8F0S5_BIOPF</name>
<gene>
    <name evidence="2" type="ORF">Bpfe_024106</name>
</gene>
<reference evidence="2" key="2">
    <citation type="submission" date="2023-04" db="EMBL/GenBank/DDBJ databases">
        <authorList>
            <person name="Bu L."/>
            <person name="Lu L."/>
            <person name="Laidemitt M.R."/>
            <person name="Zhang S.M."/>
            <person name="Mutuku M."/>
            <person name="Mkoji G."/>
            <person name="Steinauer M."/>
            <person name="Loker E.S."/>
        </authorList>
    </citation>
    <scope>NUCLEOTIDE SEQUENCE</scope>
    <source>
        <strain evidence="2">KasaAsao</strain>
        <tissue evidence="2">Whole Snail</tissue>
    </source>
</reference>
<reference evidence="2" key="1">
    <citation type="journal article" date="2023" name="PLoS Negl. Trop. Dis.">
        <title>A genome sequence for Biomphalaria pfeifferi, the major vector snail for the human-infecting parasite Schistosoma mansoni.</title>
        <authorList>
            <person name="Bu L."/>
            <person name="Lu L."/>
            <person name="Laidemitt M.R."/>
            <person name="Zhang S.M."/>
            <person name="Mutuku M."/>
            <person name="Mkoji G."/>
            <person name="Steinauer M."/>
            <person name="Loker E.S."/>
        </authorList>
    </citation>
    <scope>NUCLEOTIDE SEQUENCE</scope>
    <source>
        <strain evidence="2">KasaAsao</strain>
    </source>
</reference>
<evidence type="ECO:0000256" key="1">
    <source>
        <dbReference type="SAM" id="MobiDB-lite"/>
    </source>
</evidence>
<proteinExistence type="predicted"/>
<dbReference type="Proteomes" id="UP001233172">
    <property type="component" value="Unassembled WGS sequence"/>
</dbReference>
<dbReference type="AlphaFoldDB" id="A0AAD8F0S5"/>
<feature type="compositionally biased region" description="Pro residues" evidence="1">
    <location>
        <begin position="1"/>
        <end position="12"/>
    </location>
</feature>
<accession>A0AAD8F0S5</accession>
<evidence type="ECO:0000313" key="2">
    <source>
        <dbReference type="EMBL" id="KAK0046458.1"/>
    </source>
</evidence>
<keyword evidence="3" id="KW-1185">Reference proteome</keyword>
<sequence length="54" mass="5829">MPKSNIPPPLPTSPTSTTEIIKAVSPTASSPKLKNRLSVMLHNATHHSKDKVNK</sequence>
<protein>
    <submittedName>
        <fullName evidence="2">Serine/threonine-protein phosphatase 2A 55 kDa regulatory subunit B alpha isoform-like isoform X2</fullName>
    </submittedName>
</protein>
<organism evidence="2 3">
    <name type="scientific">Biomphalaria pfeifferi</name>
    <name type="common">Bloodfluke planorb</name>
    <name type="synonym">Freshwater snail</name>
    <dbReference type="NCBI Taxonomy" id="112525"/>
    <lineage>
        <taxon>Eukaryota</taxon>
        <taxon>Metazoa</taxon>
        <taxon>Spiralia</taxon>
        <taxon>Lophotrochozoa</taxon>
        <taxon>Mollusca</taxon>
        <taxon>Gastropoda</taxon>
        <taxon>Heterobranchia</taxon>
        <taxon>Euthyneura</taxon>
        <taxon>Panpulmonata</taxon>
        <taxon>Hygrophila</taxon>
        <taxon>Lymnaeoidea</taxon>
        <taxon>Planorbidae</taxon>
        <taxon>Biomphalaria</taxon>
    </lineage>
</organism>
<comment type="caution">
    <text evidence="2">The sequence shown here is derived from an EMBL/GenBank/DDBJ whole genome shotgun (WGS) entry which is preliminary data.</text>
</comment>